<dbReference type="Proteomes" id="UP000011682">
    <property type="component" value="Unassembled WGS sequence"/>
</dbReference>
<sequence length="38" mass="4276">MSPCHRELFQSHFMRGTEGAGTHSVLTVSVAMMLLTRR</sequence>
<reference evidence="1" key="1">
    <citation type="submission" date="2013-05" db="EMBL/GenBank/DDBJ databases">
        <title>Genome assembly of Cystobacter fuscus DSM 2262.</title>
        <authorList>
            <person name="Sharma G."/>
            <person name="Khatri I."/>
            <person name="Kaur C."/>
            <person name="Mayilraj S."/>
            <person name="Subramanian S."/>
        </authorList>
    </citation>
    <scope>NUCLEOTIDE SEQUENCE [LARGE SCALE GENOMIC DNA]</scope>
    <source>
        <strain evidence="1">DSM 2262</strain>
    </source>
</reference>
<accession>S9QLV2</accession>
<organism evidence="1 2">
    <name type="scientific">Cystobacter fuscus (strain ATCC 25194 / DSM 2262 / NBRC 100088 / M29)</name>
    <dbReference type="NCBI Taxonomy" id="1242864"/>
    <lineage>
        <taxon>Bacteria</taxon>
        <taxon>Pseudomonadati</taxon>
        <taxon>Myxococcota</taxon>
        <taxon>Myxococcia</taxon>
        <taxon>Myxococcales</taxon>
        <taxon>Cystobacterineae</taxon>
        <taxon>Archangiaceae</taxon>
        <taxon>Cystobacter</taxon>
    </lineage>
</organism>
<evidence type="ECO:0000313" key="1">
    <source>
        <dbReference type="EMBL" id="EPX62254.1"/>
    </source>
</evidence>
<comment type="caution">
    <text evidence="1">The sequence shown here is derived from an EMBL/GenBank/DDBJ whole genome shotgun (WGS) entry which is preliminary data.</text>
</comment>
<evidence type="ECO:0000313" key="2">
    <source>
        <dbReference type="Proteomes" id="UP000011682"/>
    </source>
</evidence>
<proteinExistence type="predicted"/>
<name>S9QLV2_CYSF2</name>
<protein>
    <submittedName>
        <fullName evidence="1">Uncharacterized protein</fullName>
    </submittedName>
</protein>
<keyword evidence="2" id="KW-1185">Reference proteome</keyword>
<gene>
    <name evidence="1" type="ORF">D187_008441</name>
</gene>
<dbReference type="EMBL" id="ANAH02000007">
    <property type="protein sequence ID" value="EPX62254.1"/>
    <property type="molecule type" value="Genomic_DNA"/>
</dbReference>
<dbReference type="AlphaFoldDB" id="S9QLV2"/>